<dbReference type="GO" id="GO:0022857">
    <property type="term" value="F:transmembrane transporter activity"/>
    <property type="evidence" value="ECO:0007669"/>
    <property type="project" value="InterPro"/>
</dbReference>
<evidence type="ECO:0000256" key="3">
    <source>
        <dbReference type="ARBA" id="ARBA00023136"/>
    </source>
</evidence>
<comment type="caution">
    <text evidence="6">The sequence shown here is derived from an EMBL/GenBank/DDBJ whole genome shotgun (WGS) entry which is preliminary data.</text>
</comment>
<reference evidence="6 7" key="1">
    <citation type="submission" date="2015-12" db="EMBL/GenBank/DDBJ databases">
        <title>Genome sequence of Oceanibaculum pacificum MCCC 1A02656.</title>
        <authorList>
            <person name="Lu L."/>
            <person name="Lai Q."/>
            <person name="Shao Z."/>
            <person name="Qian P."/>
        </authorList>
    </citation>
    <scope>NUCLEOTIDE SEQUENCE [LARGE SCALE GENOMIC DNA]</scope>
    <source>
        <strain evidence="6 7">MCCC 1A02656</strain>
    </source>
</reference>
<feature type="transmembrane region" description="Helical" evidence="4">
    <location>
        <begin position="315"/>
        <end position="336"/>
    </location>
</feature>
<evidence type="ECO:0000313" key="6">
    <source>
        <dbReference type="EMBL" id="KZD08959.1"/>
    </source>
</evidence>
<feature type="transmembrane region" description="Helical" evidence="4">
    <location>
        <begin position="170"/>
        <end position="189"/>
    </location>
</feature>
<feature type="transmembrane region" description="Helical" evidence="4">
    <location>
        <begin position="258"/>
        <end position="280"/>
    </location>
</feature>
<keyword evidence="7" id="KW-1185">Reference proteome</keyword>
<dbReference type="RefSeq" id="WP_067555298.1">
    <property type="nucleotide sequence ID" value="NZ_LPXN01000102.1"/>
</dbReference>
<dbReference type="PANTHER" id="PTHR23539">
    <property type="entry name" value="MFS TRANSPORTER"/>
    <property type="match status" value="1"/>
</dbReference>
<gene>
    <name evidence="6" type="ORF">AUP43_08070</name>
</gene>
<name>A0A154W636_9PROT</name>
<dbReference type="PANTHER" id="PTHR23539:SF1">
    <property type="entry name" value="MAJOR FACILITATOR SUPERFAMILY (MFS) PROFILE DOMAIN-CONTAINING PROTEIN"/>
    <property type="match status" value="1"/>
</dbReference>
<keyword evidence="3 4" id="KW-0472">Membrane</keyword>
<evidence type="ECO:0000256" key="2">
    <source>
        <dbReference type="ARBA" id="ARBA00022989"/>
    </source>
</evidence>
<evidence type="ECO:0000256" key="1">
    <source>
        <dbReference type="ARBA" id="ARBA00022692"/>
    </source>
</evidence>
<accession>A0A154W636</accession>
<dbReference type="EMBL" id="LPXN01000102">
    <property type="protein sequence ID" value="KZD08959.1"/>
    <property type="molecule type" value="Genomic_DNA"/>
</dbReference>
<feature type="transmembrane region" description="Helical" evidence="4">
    <location>
        <begin position="348"/>
        <end position="373"/>
    </location>
</feature>
<dbReference type="SUPFAM" id="SSF103473">
    <property type="entry name" value="MFS general substrate transporter"/>
    <property type="match status" value="1"/>
</dbReference>
<keyword evidence="2 4" id="KW-1133">Transmembrane helix</keyword>
<dbReference type="Gene3D" id="1.20.1250.20">
    <property type="entry name" value="MFS general substrate transporter like domains"/>
    <property type="match status" value="2"/>
</dbReference>
<feature type="domain" description="Major facilitator superfamily (MFS) profile" evidence="5">
    <location>
        <begin position="1"/>
        <end position="405"/>
    </location>
</feature>
<dbReference type="Proteomes" id="UP000076400">
    <property type="component" value="Unassembled WGS sequence"/>
</dbReference>
<keyword evidence="1 4" id="KW-0812">Transmembrane</keyword>
<evidence type="ECO:0000259" key="5">
    <source>
        <dbReference type="PROSITE" id="PS50850"/>
    </source>
</evidence>
<protein>
    <submittedName>
        <fullName evidence="6">MFS transporter</fullName>
    </submittedName>
</protein>
<dbReference type="AlphaFoldDB" id="A0A154W636"/>
<feature type="transmembrane region" description="Helical" evidence="4">
    <location>
        <begin position="107"/>
        <end position="134"/>
    </location>
</feature>
<dbReference type="PROSITE" id="PS50850">
    <property type="entry name" value="MFS"/>
    <property type="match status" value="1"/>
</dbReference>
<dbReference type="InterPro" id="IPR036259">
    <property type="entry name" value="MFS_trans_sf"/>
</dbReference>
<dbReference type="Pfam" id="PF07690">
    <property type="entry name" value="MFS_1"/>
    <property type="match status" value="1"/>
</dbReference>
<proteinExistence type="predicted"/>
<organism evidence="6 7">
    <name type="scientific">Oceanibaculum pacificum</name>
    <dbReference type="NCBI Taxonomy" id="580166"/>
    <lineage>
        <taxon>Bacteria</taxon>
        <taxon>Pseudomonadati</taxon>
        <taxon>Pseudomonadota</taxon>
        <taxon>Alphaproteobacteria</taxon>
        <taxon>Rhodospirillales</taxon>
        <taxon>Oceanibaculaceae</taxon>
        <taxon>Oceanibaculum</taxon>
    </lineage>
</organism>
<feature type="transmembrane region" description="Helical" evidence="4">
    <location>
        <begin position="146"/>
        <end position="164"/>
    </location>
</feature>
<dbReference type="InterPro" id="IPR011701">
    <property type="entry name" value="MFS"/>
</dbReference>
<evidence type="ECO:0000256" key="4">
    <source>
        <dbReference type="SAM" id="Phobius"/>
    </source>
</evidence>
<dbReference type="STRING" id="580166.AUP43_08070"/>
<evidence type="ECO:0000313" key="7">
    <source>
        <dbReference type="Proteomes" id="UP000076400"/>
    </source>
</evidence>
<feature type="transmembrane region" description="Helical" evidence="4">
    <location>
        <begin position="79"/>
        <end position="101"/>
    </location>
</feature>
<feature type="transmembrane region" description="Helical" evidence="4">
    <location>
        <begin position="225"/>
        <end position="246"/>
    </location>
</feature>
<feature type="transmembrane region" description="Helical" evidence="4">
    <location>
        <begin position="379"/>
        <end position="401"/>
    </location>
</feature>
<sequence length="419" mass="43858">MSQAVRTPHARSLKGLDWANLFLADVRDGVGPFLGIYLLASHDWDAAGIGVAMAAMGLASVITQTPAGALIDSTRRKRLLMALATAVVGVSCILMTIPAFVNIYAIVAFQALMGMAAAILMPGLAAITLGMVGFKRYPGRQGRNEMFNHAGNAASAILAGVLGYLLSPEWVFFAVALFAVASIVSILAIREDDIDHELARAAPESADKEHPKTAGLLTVLADRRLLMFAISVVLFHFANAAMMPVVGQYMASSAPEGATLYMSACIVVAQLVMIPMAKFAGRYCEIWGRKPVFLLAFAALPVRGLLYTVSDDPAWLIAVQTLDGIGAGIFGVVWLVMCADLTRGTGRYNVTVGAIATAHAIGASASNVVTGFVVAATSYAGGFTFLAGAAAVGLVFFWTMVGETKPSAEEEPAPAAQPA</sequence>
<dbReference type="OrthoDB" id="9812574at2"/>
<feature type="transmembrane region" description="Helical" evidence="4">
    <location>
        <begin position="292"/>
        <end position="309"/>
    </location>
</feature>
<dbReference type="InterPro" id="IPR020846">
    <property type="entry name" value="MFS_dom"/>
</dbReference>